<feature type="compositionally biased region" description="Low complexity" evidence="1">
    <location>
        <begin position="1"/>
        <end position="16"/>
    </location>
</feature>
<feature type="region of interest" description="Disordered" evidence="1">
    <location>
        <begin position="56"/>
        <end position="88"/>
    </location>
</feature>
<name>A0A8J2PK09_9HEXA</name>
<evidence type="ECO:0000256" key="1">
    <source>
        <dbReference type="SAM" id="MobiDB-lite"/>
    </source>
</evidence>
<evidence type="ECO:0000313" key="2">
    <source>
        <dbReference type="EMBL" id="CAG7824038.1"/>
    </source>
</evidence>
<sequence>MPHVSAGSSGSTGSSTDRIRSDDPNDCDEVKVFKCAEDEGECDKLSDDVIDDDKRELIRDTECDQGRKSPSYPRSGHSSSYSSKNGQCLRPDPASIFILKSKLGLNVQCPSVNSPWSRKLPIDEIGQN</sequence>
<feature type="compositionally biased region" description="Basic and acidic residues" evidence="1">
    <location>
        <begin position="56"/>
        <end position="67"/>
    </location>
</feature>
<feature type="compositionally biased region" description="Basic and acidic residues" evidence="1">
    <location>
        <begin position="17"/>
        <end position="26"/>
    </location>
</feature>
<evidence type="ECO:0000313" key="3">
    <source>
        <dbReference type="Proteomes" id="UP000708208"/>
    </source>
</evidence>
<dbReference type="Proteomes" id="UP000708208">
    <property type="component" value="Unassembled WGS sequence"/>
</dbReference>
<organism evidence="2 3">
    <name type="scientific">Allacma fusca</name>
    <dbReference type="NCBI Taxonomy" id="39272"/>
    <lineage>
        <taxon>Eukaryota</taxon>
        <taxon>Metazoa</taxon>
        <taxon>Ecdysozoa</taxon>
        <taxon>Arthropoda</taxon>
        <taxon>Hexapoda</taxon>
        <taxon>Collembola</taxon>
        <taxon>Symphypleona</taxon>
        <taxon>Sminthuridae</taxon>
        <taxon>Allacma</taxon>
    </lineage>
</organism>
<dbReference type="EMBL" id="CAJVCH010531440">
    <property type="protein sequence ID" value="CAG7824038.1"/>
    <property type="molecule type" value="Genomic_DNA"/>
</dbReference>
<proteinExistence type="predicted"/>
<dbReference type="AlphaFoldDB" id="A0A8J2PK09"/>
<feature type="region of interest" description="Disordered" evidence="1">
    <location>
        <begin position="1"/>
        <end position="26"/>
    </location>
</feature>
<comment type="caution">
    <text evidence="2">The sequence shown here is derived from an EMBL/GenBank/DDBJ whole genome shotgun (WGS) entry which is preliminary data.</text>
</comment>
<protein>
    <submittedName>
        <fullName evidence="2">Uncharacterized protein</fullName>
    </submittedName>
</protein>
<keyword evidence="3" id="KW-1185">Reference proteome</keyword>
<reference evidence="2" key="1">
    <citation type="submission" date="2021-06" db="EMBL/GenBank/DDBJ databases">
        <authorList>
            <person name="Hodson N. C."/>
            <person name="Mongue J. A."/>
            <person name="Jaron S. K."/>
        </authorList>
    </citation>
    <scope>NUCLEOTIDE SEQUENCE</scope>
</reference>
<accession>A0A8J2PK09</accession>
<gene>
    <name evidence="2" type="ORF">AFUS01_LOCUS34218</name>
</gene>
<feature type="compositionally biased region" description="Low complexity" evidence="1">
    <location>
        <begin position="69"/>
        <end position="83"/>
    </location>
</feature>